<name>A0A1E1KVJ4_9HELO</name>
<evidence type="ECO:0000256" key="1">
    <source>
        <dbReference type="SAM" id="MobiDB-lite"/>
    </source>
</evidence>
<evidence type="ECO:0000313" key="2">
    <source>
        <dbReference type="EMBL" id="CZT02185.1"/>
    </source>
</evidence>
<gene>
    <name evidence="2" type="ORF">RAG0_09459</name>
</gene>
<proteinExistence type="predicted"/>
<organism evidence="2 3">
    <name type="scientific">Rhynchosporium agropyri</name>
    <dbReference type="NCBI Taxonomy" id="914238"/>
    <lineage>
        <taxon>Eukaryota</taxon>
        <taxon>Fungi</taxon>
        <taxon>Dikarya</taxon>
        <taxon>Ascomycota</taxon>
        <taxon>Pezizomycotina</taxon>
        <taxon>Leotiomycetes</taxon>
        <taxon>Helotiales</taxon>
        <taxon>Ploettnerulaceae</taxon>
        <taxon>Rhynchosporium</taxon>
    </lineage>
</organism>
<dbReference type="EMBL" id="FJUX01000055">
    <property type="protein sequence ID" value="CZT02185.1"/>
    <property type="molecule type" value="Genomic_DNA"/>
</dbReference>
<reference evidence="3" key="1">
    <citation type="submission" date="2016-03" db="EMBL/GenBank/DDBJ databases">
        <authorList>
            <person name="Guldener U."/>
        </authorList>
    </citation>
    <scope>NUCLEOTIDE SEQUENCE [LARGE SCALE GENOMIC DNA]</scope>
    <source>
        <strain evidence="3">04CH-RAC-A.6.1</strain>
    </source>
</reference>
<accession>A0A1E1KVJ4</accession>
<keyword evidence="3" id="KW-1185">Reference proteome</keyword>
<protein>
    <submittedName>
        <fullName evidence="2">Uncharacterized protein</fullName>
    </submittedName>
</protein>
<evidence type="ECO:0000313" key="3">
    <source>
        <dbReference type="Proteomes" id="UP000178912"/>
    </source>
</evidence>
<sequence>MATELRGDLEALGTVPMYLRYGWFQLMYKISLGTVLGHETNEGHREECYHRSFGLFGTSTYLPTYLPIICPNFEFESHSRVPTSQPDLDPRPSTLDPRPSTSTSTSSSYHLHRSPVTRVSERQRRNETSSRIAFYLVVLVISG</sequence>
<feature type="region of interest" description="Disordered" evidence="1">
    <location>
        <begin position="78"/>
        <end position="124"/>
    </location>
</feature>
<feature type="compositionally biased region" description="Low complexity" evidence="1">
    <location>
        <begin position="91"/>
        <end position="109"/>
    </location>
</feature>
<dbReference type="AlphaFoldDB" id="A0A1E1KVJ4"/>
<dbReference type="Proteomes" id="UP000178912">
    <property type="component" value="Unassembled WGS sequence"/>
</dbReference>